<name>A0ABN7BDK9_9HEMI</name>
<dbReference type="EMBL" id="AP028922">
    <property type="protein sequence ID" value="BET02354.1"/>
    <property type="molecule type" value="Genomic_DNA"/>
</dbReference>
<evidence type="ECO:0000256" key="2">
    <source>
        <dbReference type="ARBA" id="ARBA00022448"/>
    </source>
</evidence>
<organism evidence="4 5">
    <name type="scientific">Nesidiocoris tenuis</name>
    <dbReference type="NCBI Taxonomy" id="355587"/>
    <lineage>
        <taxon>Eukaryota</taxon>
        <taxon>Metazoa</taxon>
        <taxon>Ecdysozoa</taxon>
        <taxon>Arthropoda</taxon>
        <taxon>Hexapoda</taxon>
        <taxon>Insecta</taxon>
        <taxon>Pterygota</taxon>
        <taxon>Neoptera</taxon>
        <taxon>Paraneoptera</taxon>
        <taxon>Hemiptera</taxon>
        <taxon>Heteroptera</taxon>
        <taxon>Panheteroptera</taxon>
        <taxon>Cimicomorpha</taxon>
        <taxon>Miridae</taxon>
        <taxon>Dicyphina</taxon>
        <taxon>Nesidiocoris</taxon>
    </lineage>
</organism>
<proteinExistence type="inferred from homology"/>
<comment type="similarity">
    <text evidence="1">Belongs to the V-ATPase E subunit family.</text>
</comment>
<reference evidence="4 5" key="1">
    <citation type="submission" date="2023-09" db="EMBL/GenBank/DDBJ databases">
        <title>Nesidiocoris tenuis whole genome shotgun sequence.</title>
        <authorList>
            <person name="Shibata T."/>
            <person name="Shimoda M."/>
            <person name="Kobayashi T."/>
            <person name="Uehara T."/>
        </authorList>
    </citation>
    <scope>NUCLEOTIDE SEQUENCE [LARGE SCALE GENOMIC DNA]</scope>
    <source>
        <strain evidence="4 5">Japan</strain>
    </source>
</reference>
<evidence type="ECO:0000256" key="3">
    <source>
        <dbReference type="ARBA" id="ARBA00023065"/>
    </source>
</evidence>
<dbReference type="Proteomes" id="UP001307889">
    <property type="component" value="Chromosome 14"/>
</dbReference>
<evidence type="ECO:0000256" key="1">
    <source>
        <dbReference type="ARBA" id="ARBA00005901"/>
    </source>
</evidence>
<evidence type="ECO:0000313" key="4">
    <source>
        <dbReference type="EMBL" id="BET02354.1"/>
    </source>
</evidence>
<dbReference type="PANTHER" id="PTHR45715">
    <property type="entry name" value="ATPASE H+-TRANSPORTING V1 SUBUNIT E1A-RELATED"/>
    <property type="match status" value="1"/>
</dbReference>
<evidence type="ECO:0000313" key="5">
    <source>
        <dbReference type="Proteomes" id="UP001307889"/>
    </source>
</evidence>
<gene>
    <name evidence="4" type="ORF">NTJ_15173</name>
</gene>
<dbReference type="Gene3D" id="3.30.2320.30">
    <property type="entry name" value="ATP synthase, E subunit, C-terminal"/>
    <property type="match status" value="1"/>
</dbReference>
<dbReference type="InterPro" id="IPR038495">
    <property type="entry name" value="ATPase_E_C"/>
</dbReference>
<keyword evidence="2" id="KW-0813">Transport</keyword>
<accession>A0ABN7BDK9</accession>
<evidence type="ECO:0008006" key="6">
    <source>
        <dbReference type="Google" id="ProtNLM"/>
    </source>
</evidence>
<dbReference type="Pfam" id="PF01991">
    <property type="entry name" value="vATP-synt_E"/>
    <property type="match status" value="1"/>
</dbReference>
<protein>
    <recommendedName>
        <fullName evidence="6">V-type proton ATPase subunit E</fullName>
    </recommendedName>
</protein>
<dbReference type="SUPFAM" id="SSF160527">
    <property type="entry name" value="V-type ATPase subunit E-like"/>
    <property type="match status" value="1"/>
</dbReference>
<keyword evidence="3" id="KW-0406">Ion transport</keyword>
<sequence length="236" mass="26295">MKAGTSSGPLTPQASITSKANNMKAVCLNIAVETAEKCEEIEVKIDEEFKILKRREIRRQTEILENADKRRRDNLLRDNRVFSTKLANTARLTLLQTRTDAILDVKNEVLDRLGKEKSAKYKQLLKNFMIQSLYSLMEPKVMVFCIQSERGLVSSCFAEVKRTYESATGRTVQLELGKNPLKNSVIGGLVVSTISGRASVDCRLTSRLEHVISRAMPEITTALFGTATSAGTSSHR</sequence>
<dbReference type="InterPro" id="IPR002842">
    <property type="entry name" value="ATPase_V1_Esu"/>
</dbReference>
<keyword evidence="5" id="KW-1185">Reference proteome</keyword>